<reference evidence="1 2" key="1">
    <citation type="submission" date="2022-11" db="EMBL/GenBank/DDBJ databases">
        <title>Minimal conservation of predation-associated metabolite biosynthetic gene clusters underscores biosynthetic potential of Myxococcota including descriptions for ten novel species: Archangium lansinium sp. nov., Myxococcus landrumus sp. nov., Nannocystis bai.</title>
        <authorList>
            <person name="Ahearne A."/>
            <person name="Stevens C."/>
            <person name="Dowd S."/>
        </authorList>
    </citation>
    <scope>NUCLEOTIDE SEQUENCE [LARGE SCALE GENOMIC DNA]</scope>
    <source>
        <strain evidence="1 2">BB15-2</strain>
    </source>
</reference>
<protein>
    <submittedName>
        <fullName evidence="1">Uncharacterized protein</fullName>
    </submittedName>
</protein>
<dbReference type="Proteomes" id="UP001221686">
    <property type="component" value="Unassembled WGS sequence"/>
</dbReference>
<sequence>MPLAAALGGPVEPDEAIDAAILAGDLAQFEAAGEMVYLRCPARAETDSFGVMFGRTRSASRLYFSVRAGLFGPDEVREIWTRTVAVMTALIPTLRPSFALANGTADEEPTPALVPLDEVRRGRLPSFVTPYTYVHEALLAEAPRQQLADAGAQVERRADGWQIMFVPDLKIVPSRGLLQAVASWLGAPGGYVQRRLPAGKGRRQRSTKVRARS</sequence>
<organism evidence="1 2">
    <name type="scientific">Nannocystis bainbridge</name>
    <dbReference type="NCBI Taxonomy" id="2995303"/>
    <lineage>
        <taxon>Bacteria</taxon>
        <taxon>Pseudomonadati</taxon>
        <taxon>Myxococcota</taxon>
        <taxon>Polyangia</taxon>
        <taxon>Nannocystales</taxon>
        <taxon>Nannocystaceae</taxon>
        <taxon>Nannocystis</taxon>
    </lineage>
</organism>
<evidence type="ECO:0000313" key="2">
    <source>
        <dbReference type="Proteomes" id="UP001221686"/>
    </source>
</evidence>
<evidence type="ECO:0000313" key="1">
    <source>
        <dbReference type="EMBL" id="MDC0719916.1"/>
    </source>
</evidence>
<gene>
    <name evidence="1" type="ORF">POL25_23655</name>
</gene>
<name>A0ABT5E282_9BACT</name>
<keyword evidence="2" id="KW-1185">Reference proteome</keyword>
<dbReference type="EMBL" id="JAQNDL010000002">
    <property type="protein sequence ID" value="MDC0719916.1"/>
    <property type="molecule type" value="Genomic_DNA"/>
</dbReference>
<accession>A0ABT5E282</accession>
<comment type="caution">
    <text evidence="1">The sequence shown here is derived from an EMBL/GenBank/DDBJ whole genome shotgun (WGS) entry which is preliminary data.</text>
</comment>
<dbReference type="RefSeq" id="WP_272088414.1">
    <property type="nucleotide sequence ID" value="NZ_JAQNDL010000002.1"/>
</dbReference>
<proteinExistence type="predicted"/>